<evidence type="ECO:0000313" key="1">
    <source>
        <dbReference type="EMBL" id="MDY0882647.1"/>
    </source>
</evidence>
<dbReference type="Proteomes" id="UP001279642">
    <property type="component" value="Unassembled WGS sequence"/>
</dbReference>
<proteinExistence type="predicted"/>
<dbReference type="RefSeq" id="WP_320508677.1">
    <property type="nucleotide sequence ID" value="NZ_JAXCLW010000002.1"/>
</dbReference>
<reference evidence="1 2" key="1">
    <citation type="journal article" date="2016" name="Antonie Van Leeuwenhoek">
        <title>Dongia soli sp. nov., isolated from soil from Dokdo, Korea.</title>
        <authorList>
            <person name="Kim D.U."/>
            <person name="Lee H."/>
            <person name="Kim H."/>
            <person name="Kim S.G."/>
            <person name="Ka J.O."/>
        </authorList>
    </citation>
    <scope>NUCLEOTIDE SEQUENCE [LARGE SCALE GENOMIC DNA]</scope>
    <source>
        <strain evidence="1 2">D78</strain>
    </source>
</reference>
<sequence>MGKMTQICRIGPQALHIRSAMSNQLAHRAGDFRRLIGRQPSVDIKQSSDPAHPILPMPLGFPQQELGHNRQLTMNFGFAAELAYLAGDVPDARKLWSDS</sequence>
<comment type="caution">
    <text evidence="1">The sequence shown here is derived from an EMBL/GenBank/DDBJ whole genome shotgun (WGS) entry which is preliminary data.</text>
</comment>
<dbReference type="EMBL" id="JAXCLW010000002">
    <property type="protein sequence ID" value="MDY0882647.1"/>
    <property type="molecule type" value="Genomic_DNA"/>
</dbReference>
<gene>
    <name evidence="1" type="ORF">SMD27_07325</name>
</gene>
<accession>A0ABU5E8P7</accession>
<evidence type="ECO:0000313" key="2">
    <source>
        <dbReference type="Proteomes" id="UP001279642"/>
    </source>
</evidence>
<keyword evidence="2" id="KW-1185">Reference proteome</keyword>
<name>A0ABU5E8P7_9PROT</name>
<protein>
    <submittedName>
        <fullName evidence="1">Uncharacterized protein</fullName>
    </submittedName>
</protein>
<organism evidence="1 2">
    <name type="scientific">Dongia soli</name>
    <dbReference type="NCBI Taxonomy" id="600628"/>
    <lineage>
        <taxon>Bacteria</taxon>
        <taxon>Pseudomonadati</taxon>
        <taxon>Pseudomonadota</taxon>
        <taxon>Alphaproteobacteria</taxon>
        <taxon>Rhodospirillales</taxon>
        <taxon>Dongiaceae</taxon>
        <taxon>Dongia</taxon>
    </lineage>
</organism>